<evidence type="ECO:0000313" key="3">
    <source>
        <dbReference type="Proteomes" id="UP000076744"/>
    </source>
</evidence>
<evidence type="ECO:0000256" key="1">
    <source>
        <dbReference type="SAM" id="SignalP"/>
    </source>
</evidence>
<feature type="signal peptide" evidence="1">
    <location>
        <begin position="1"/>
        <end position="20"/>
    </location>
</feature>
<dbReference type="SUPFAM" id="SSF55486">
    <property type="entry name" value="Metalloproteases ('zincins'), catalytic domain"/>
    <property type="match status" value="1"/>
</dbReference>
<dbReference type="Gene3D" id="3.40.390.10">
    <property type="entry name" value="Collagenase (Catalytic Domain)"/>
    <property type="match status" value="1"/>
</dbReference>
<dbReference type="RefSeq" id="XP_018702925.1">
    <property type="nucleotide sequence ID" value="XM_018849948.1"/>
</dbReference>
<dbReference type="AlphaFoldDB" id="A0A167S9W7"/>
<keyword evidence="3" id="KW-1185">Reference proteome</keyword>
<sequence>MLVKASAVGCVLAGASLALAGSPDKPEMNPAFDYGRFEAGLRDNLHPTHSTWDYWGPGWIPQSCKDIATSHGLSPNDFTIFNVHYDDCQEGWTFCRHKDAGASEIDMIDIFGRAPVHMRSFIRHLVATPGLHDGAAAFTFSNGDCVVESAPDLSVMLHEMSHSLDWHALPQYPSPFSSSNEWQSNYAQDSNTPTAYGRTNWLEDFAEAGKVGVFDKVVPGGFGSVAGNWGQVFHQYATYQGYLGDTILPGGTCDKRFPNSETVPMAGNSKRMAADLGEKPDNTIKADNMTLIQMRPEIEGQVSICEHQH</sequence>
<gene>
    <name evidence="2" type="ORF">ISF_06344</name>
</gene>
<protein>
    <submittedName>
        <fullName evidence="2">Metallopeptidase, catalytic domain protein</fullName>
    </submittedName>
</protein>
<proteinExistence type="predicted"/>
<comment type="caution">
    <text evidence="2">The sequence shown here is derived from an EMBL/GenBank/DDBJ whole genome shotgun (WGS) entry which is preliminary data.</text>
</comment>
<dbReference type="GO" id="GO:0008237">
    <property type="term" value="F:metallopeptidase activity"/>
    <property type="evidence" value="ECO:0007669"/>
    <property type="project" value="InterPro"/>
</dbReference>
<dbReference type="InterPro" id="IPR024079">
    <property type="entry name" value="MetalloPept_cat_dom_sf"/>
</dbReference>
<accession>A0A167S9W7</accession>
<dbReference type="EMBL" id="AZHB01000016">
    <property type="protein sequence ID" value="OAA59409.1"/>
    <property type="molecule type" value="Genomic_DNA"/>
</dbReference>
<dbReference type="Proteomes" id="UP000076744">
    <property type="component" value="Unassembled WGS sequence"/>
</dbReference>
<evidence type="ECO:0000313" key="2">
    <source>
        <dbReference type="EMBL" id="OAA59409.1"/>
    </source>
</evidence>
<dbReference type="STRING" id="1081104.A0A167S9W7"/>
<name>A0A167S9W7_CORFA</name>
<dbReference type="OrthoDB" id="2142213at2759"/>
<keyword evidence="1" id="KW-0732">Signal</keyword>
<reference evidence="2 3" key="1">
    <citation type="journal article" date="2016" name="Genome Biol. Evol.">
        <title>Divergent and convergent evolution of fungal pathogenicity.</title>
        <authorList>
            <person name="Shang Y."/>
            <person name="Xiao G."/>
            <person name="Zheng P."/>
            <person name="Cen K."/>
            <person name="Zhan S."/>
            <person name="Wang C."/>
        </authorList>
    </citation>
    <scope>NUCLEOTIDE SEQUENCE [LARGE SCALE GENOMIC DNA]</scope>
    <source>
        <strain evidence="2 3">ARSEF 2679</strain>
    </source>
</reference>
<feature type="chain" id="PRO_5007892210" evidence="1">
    <location>
        <begin position="21"/>
        <end position="309"/>
    </location>
</feature>
<dbReference type="GeneID" id="30022636"/>
<organism evidence="2 3">
    <name type="scientific">Cordyceps fumosorosea (strain ARSEF 2679)</name>
    <name type="common">Isaria fumosorosea</name>
    <dbReference type="NCBI Taxonomy" id="1081104"/>
    <lineage>
        <taxon>Eukaryota</taxon>
        <taxon>Fungi</taxon>
        <taxon>Dikarya</taxon>
        <taxon>Ascomycota</taxon>
        <taxon>Pezizomycotina</taxon>
        <taxon>Sordariomycetes</taxon>
        <taxon>Hypocreomycetidae</taxon>
        <taxon>Hypocreales</taxon>
        <taxon>Cordycipitaceae</taxon>
        <taxon>Cordyceps</taxon>
    </lineage>
</organism>